<dbReference type="Proteomes" id="UP000029389">
    <property type="component" value="Unassembled WGS sequence"/>
</dbReference>
<organism evidence="2 4">
    <name type="scientific">Bacillus clarus</name>
    <dbReference type="NCBI Taxonomy" id="2338372"/>
    <lineage>
        <taxon>Bacteria</taxon>
        <taxon>Bacillati</taxon>
        <taxon>Bacillota</taxon>
        <taxon>Bacilli</taxon>
        <taxon>Bacillales</taxon>
        <taxon>Bacillaceae</taxon>
        <taxon>Bacillus</taxon>
        <taxon>Bacillus cereus group</taxon>
    </lineage>
</organism>
<dbReference type="PATRIC" id="fig|1405.8.peg.3578"/>
<dbReference type="InterPro" id="IPR043519">
    <property type="entry name" value="NT_sf"/>
</dbReference>
<name>A0A090YNE7_9BACI</name>
<dbReference type="SUPFAM" id="SSF81301">
    <property type="entry name" value="Nucleotidyltransferase"/>
    <property type="match status" value="1"/>
</dbReference>
<sequence length="279" mass="32553">MEVNKIVETAKKSLKNLVIGSNVKFIYVAGSLVEGFGNESSDVDMFVITEDIPKIETSEERPELLVNIGSYTIHNILEGGIRYDIEYHTIENFEEIVRKLNTIKYDGETLSNRLTDQEFDFLHRLKDALPIENEELFYSYLKNINFSNLKLYKAILHLEEFGGILEDANGAFQSGDFGSSFIMLNILLDSAINGFISIHGETNPKNKWLYRKIKRYQNSFQDNDFFEKYCKLKSFKFTEDLKREHFEKYVKEIFSYAQELNIKTQNYVNSKLNEEVMTK</sequence>
<evidence type="ECO:0000313" key="3">
    <source>
        <dbReference type="EMBL" id="RFT64895.1"/>
    </source>
</evidence>
<dbReference type="EMBL" id="QVOD01000031">
    <property type="protein sequence ID" value="RFT64895.1"/>
    <property type="molecule type" value="Genomic_DNA"/>
</dbReference>
<dbReference type="AlphaFoldDB" id="A0A090YNE7"/>
<keyword evidence="2" id="KW-0808">Transferase</keyword>
<protein>
    <submittedName>
        <fullName evidence="2">Nucleotidyltransferase domain protein</fullName>
    </submittedName>
</protein>
<accession>A0A090YNE7</accession>
<dbReference type="Gene3D" id="3.30.460.10">
    <property type="entry name" value="Beta Polymerase, domain 2"/>
    <property type="match status" value="1"/>
</dbReference>
<dbReference type="InterPro" id="IPR002934">
    <property type="entry name" value="Polymerase_NTP_transf_dom"/>
</dbReference>
<keyword evidence="5" id="KW-1185">Reference proteome</keyword>
<evidence type="ECO:0000313" key="2">
    <source>
        <dbReference type="EMBL" id="KFM99457.1"/>
    </source>
</evidence>
<comment type="caution">
    <text evidence="2">The sequence shown here is derived from an EMBL/GenBank/DDBJ whole genome shotgun (WGS) entry which is preliminary data.</text>
</comment>
<dbReference type="EMBL" id="JMQC01000008">
    <property type="protein sequence ID" value="KFM99457.1"/>
    <property type="molecule type" value="Genomic_DNA"/>
</dbReference>
<reference evidence="2 4" key="1">
    <citation type="submission" date="2014-04" db="EMBL/GenBank/DDBJ databases">
        <authorList>
            <person name="Bishop-Lilly K.A."/>
            <person name="Broomall S.M."/>
            <person name="Chain P.S."/>
            <person name="Chertkov O."/>
            <person name="Coyne S.R."/>
            <person name="Daligault H.E."/>
            <person name="Davenport K.W."/>
            <person name="Erkkila T."/>
            <person name="Frey K.G."/>
            <person name="Gibbons H.S."/>
            <person name="Gu W."/>
            <person name="Jaissle J."/>
            <person name="Johnson S.L."/>
            <person name="Koroleva G.I."/>
            <person name="Ladner J.T."/>
            <person name="Lo C.-C."/>
            <person name="Minogue T.D."/>
            <person name="Munk C."/>
            <person name="Palacios G.F."/>
            <person name="Redden C.L."/>
            <person name="Rosenzweig C.N."/>
            <person name="Scholz M.B."/>
            <person name="Teshima H."/>
            <person name="Xu Y."/>
        </authorList>
    </citation>
    <scope>NUCLEOTIDE SEQUENCE [LARGE SCALE GENOMIC DNA]</scope>
    <source>
        <strain evidence="2 4">BHP</strain>
    </source>
</reference>
<dbReference type="GO" id="GO:0016779">
    <property type="term" value="F:nucleotidyltransferase activity"/>
    <property type="evidence" value="ECO:0007669"/>
    <property type="project" value="InterPro"/>
</dbReference>
<evidence type="ECO:0000259" key="1">
    <source>
        <dbReference type="Pfam" id="PF01909"/>
    </source>
</evidence>
<dbReference type="Proteomes" id="UP000264294">
    <property type="component" value="Unassembled WGS sequence"/>
</dbReference>
<reference evidence="3 5" key="2">
    <citation type="submission" date="2018-08" db="EMBL/GenBank/DDBJ databases">
        <title>Bacillus clarus sp. nov. strain PS00077A.</title>
        <authorList>
            <person name="Mendez Acevedo M."/>
            <person name="Carroll L."/>
            <person name="Mukherjee M."/>
            <person name="Wiedmann M."/>
            <person name="Kovac J."/>
        </authorList>
    </citation>
    <scope>NUCLEOTIDE SEQUENCE [LARGE SCALE GENOMIC DNA]</scope>
    <source>
        <strain evidence="3 5">PS00077A</strain>
    </source>
</reference>
<proteinExistence type="predicted"/>
<dbReference type="RefSeq" id="WP_042982267.1">
    <property type="nucleotide sequence ID" value="NZ_JMQC01000008.1"/>
</dbReference>
<feature type="domain" description="Polymerase nucleotidyl transferase" evidence="1">
    <location>
        <begin position="10"/>
        <end position="55"/>
    </location>
</feature>
<gene>
    <name evidence="3" type="ORF">D0U04_20695</name>
    <name evidence="2" type="ORF">DJ93_3483</name>
</gene>
<dbReference type="Pfam" id="PF01909">
    <property type="entry name" value="NTP_transf_2"/>
    <property type="match status" value="1"/>
</dbReference>
<evidence type="ECO:0000313" key="4">
    <source>
        <dbReference type="Proteomes" id="UP000029389"/>
    </source>
</evidence>
<evidence type="ECO:0000313" key="5">
    <source>
        <dbReference type="Proteomes" id="UP000264294"/>
    </source>
</evidence>